<comment type="caution">
    <text evidence="3">The sequence shown here is derived from an EMBL/GenBank/DDBJ whole genome shotgun (WGS) entry which is preliminary data.</text>
</comment>
<proteinExistence type="predicted"/>
<accession>A0ABQ5F2L8</accession>
<reference evidence="3" key="1">
    <citation type="journal article" date="2022" name="Int. J. Mol. Sci.">
        <title>Draft Genome of Tanacetum Coccineum: Genomic Comparison of Closely Related Tanacetum-Family Plants.</title>
        <authorList>
            <person name="Yamashiro T."/>
            <person name="Shiraishi A."/>
            <person name="Nakayama K."/>
            <person name="Satake H."/>
        </authorList>
    </citation>
    <scope>NUCLEOTIDE SEQUENCE</scope>
</reference>
<evidence type="ECO:0000256" key="1">
    <source>
        <dbReference type="PROSITE-ProRule" id="PRU00047"/>
    </source>
</evidence>
<dbReference type="InterPro" id="IPR036875">
    <property type="entry name" value="Znf_CCHC_sf"/>
</dbReference>
<name>A0ABQ5F2L8_9ASTR</name>
<feature type="domain" description="CCHC-type" evidence="2">
    <location>
        <begin position="39"/>
        <end position="55"/>
    </location>
</feature>
<organism evidence="3 4">
    <name type="scientific">Tanacetum coccineum</name>
    <dbReference type="NCBI Taxonomy" id="301880"/>
    <lineage>
        <taxon>Eukaryota</taxon>
        <taxon>Viridiplantae</taxon>
        <taxon>Streptophyta</taxon>
        <taxon>Embryophyta</taxon>
        <taxon>Tracheophyta</taxon>
        <taxon>Spermatophyta</taxon>
        <taxon>Magnoliopsida</taxon>
        <taxon>eudicotyledons</taxon>
        <taxon>Gunneridae</taxon>
        <taxon>Pentapetalae</taxon>
        <taxon>asterids</taxon>
        <taxon>campanulids</taxon>
        <taxon>Asterales</taxon>
        <taxon>Asteraceae</taxon>
        <taxon>Asteroideae</taxon>
        <taxon>Anthemideae</taxon>
        <taxon>Anthemidinae</taxon>
        <taxon>Tanacetum</taxon>
    </lineage>
</organism>
<reference evidence="3" key="2">
    <citation type="submission" date="2022-01" db="EMBL/GenBank/DDBJ databases">
        <authorList>
            <person name="Yamashiro T."/>
            <person name="Shiraishi A."/>
            <person name="Satake H."/>
            <person name="Nakayama K."/>
        </authorList>
    </citation>
    <scope>NUCLEOTIDE SEQUENCE</scope>
</reference>
<gene>
    <name evidence="3" type="ORF">Tco_0992521</name>
</gene>
<dbReference type="InterPro" id="IPR001878">
    <property type="entry name" value="Znf_CCHC"/>
</dbReference>
<evidence type="ECO:0000313" key="3">
    <source>
        <dbReference type="EMBL" id="GJT57467.1"/>
    </source>
</evidence>
<keyword evidence="1" id="KW-0479">Metal-binding</keyword>
<dbReference type="Pfam" id="PF00098">
    <property type="entry name" value="zf-CCHC"/>
    <property type="match status" value="1"/>
</dbReference>
<evidence type="ECO:0000313" key="4">
    <source>
        <dbReference type="Proteomes" id="UP001151760"/>
    </source>
</evidence>
<keyword evidence="4" id="KW-1185">Reference proteome</keyword>
<protein>
    <submittedName>
        <fullName evidence="3">Retrovirus-related pol polyprotein from transposon TNT 1-94</fullName>
    </submittedName>
</protein>
<dbReference type="EMBL" id="BQNB010016934">
    <property type="protein sequence ID" value="GJT57467.1"/>
    <property type="molecule type" value="Genomic_DNA"/>
</dbReference>
<dbReference type="SUPFAM" id="SSF57756">
    <property type="entry name" value="Retrovirus zinc finger-like domains"/>
    <property type="match status" value="1"/>
</dbReference>
<dbReference type="Gene3D" id="4.10.60.10">
    <property type="entry name" value="Zinc finger, CCHC-type"/>
    <property type="match status" value="1"/>
</dbReference>
<evidence type="ECO:0000259" key="2">
    <source>
        <dbReference type="PROSITE" id="PS50158"/>
    </source>
</evidence>
<keyword evidence="1" id="KW-0862">Zinc</keyword>
<sequence length="103" mass="11593">MLPEWGRFVTAVKLNRGLRDSNYDQLVGNTNPGQARQVKCYNCNGIGHIARNCTQGPKRPLNSKYSKTKVLDAKRGEWSGIGMNNSTIFLQVRHKDNVLMKMG</sequence>
<dbReference type="Proteomes" id="UP001151760">
    <property type="component" value="Unassembled WGS sequence"/>
</dbReference>
<dbReference type="PROSITE" id="PS50158">
    <property type="entry name" value="ZF_CCHC"/>
    <property type="match status" value="1"/>
</dbReference>
<dbReference type="SMART" id="SM00343">
    <property type="entry name" value="ZnF_C2HC"/>
    <property type="match status" value="1"/>
</dbReference>
<keyword evidence="1" id="KW-0863">Zinc-finger</keyword>